<dbReference type="InterPro" id="IPR050272">
    <property type="entry name" value="Isochorismatase-like_hydrls"/>
</dbReference>
<protein>
    <recommendedName>
        <fullName evidence="2">Isochorismatase-like domain-containing protein</fullName>
    </recommendedName>
</protein>
<gene>
    <name evidence="3" type="ORF">S01H1_21613</name>
</gene>
<name>X0TRL0_9ZZZZ</name>
<dbReference type="CDD" id="cd00431">
    <property type="entry name" value="cysteine_hydrolases"/>
    <property type="match status" value="1"/>
</dbReference>
<proteinExistence type="predicted"/>
<dbReference type="InterPro" id="IPR000868">
    <property type="entry name" value="Isochorismatase-like_dom"/>
</dbReference>
<feature type="non-terminal residue" evidence="3">
    <location>
        <position position="135"/>
    </location>
</feature>
<sequence>MPGTTPVTDATEGEVALVLVDVQNAFFHADGENFYSEAASILPQLSALLDAARRGGRLIVHVADVHRPGLADFESHKLPPHGQSDSFNAEYFAGFGPPSARAPREVALIKRRFSAFFGTDLDLLLRENGVRRLVV</sequence>
<evidence type="ECO:0000256" key="1">
    <source>
        <dbReference type="ARBA" id="ARBA00022801"/>
    </source>
</evidence>
<evidence type="ECO:0000313" key="3">
    <source>
        <dbReference type="EMBL" id="GAF96208.1"/>
    </source>
</evidence>
<evidence type="ECO:0000259" key="2">
    <source>
        <dbReference type="Pfam" id="PF00857"/>
    </source>
</evidence>
<dbReference type="AlphaFoldDB" id="X0TRL0"/>
<dbReference type="EMBL" id="BARS01012019">
    <property type="protein sequence ID" value="GAF96208.1"/>
    <property type="molecule type" value="Genomic_DNA"/>
</dbReference>
<organism evidence="3">
    <name type="scientific">marine sediment metagenome</name>
    <dbReference type="NCBI Taxonomy" id="412755"/>
    <lineage>
        <taxon>unclassified sequences</taxon>
        <taxon>metagenomes</taxon>
        <taxon>ecological metagenomes</taxon>
    </lineage>
</organism>
<dbReference type="PANTHER" id="PTHR43540">
    <property type="entry name" value="PEROXYUREIDOACRYLATE/UREIDOACRYLATE AMIDOHYDROLASE-RELATED"/>
    <property type="match status" value="1"/>
</dbReference>
<comment type="caution">
    <text evidence="3">The sequence shown here is derived from an EMBL/GenBank/DDBJ whole genome shotgun (WGS) entry which is preliminary data.</text>
</comment>
<dbReference type="GO" id="GO:0016787">
    <property type="term" value="F:hydrolase activity"/>
    <property type="evidence" value="ECO:0007669"/>
    <property type="project" value="UniProtKB-KW"/>
</dbReference>
<reference evidence="3" key="1">
    <citation type="journal article" date="2014" name="Front. Microbiol.">
        <title>High frequency of phylogenetically diverse reductive dehalogenase-homologous genes in deep subseafloor sedimentary metagenomes.</title>
        <authorList>
            <person name="Kawai M."/>
            <person name="Futagami T."/>
            <person name="Toyoda A."/>
            <person name="Takaki Y."/>
            <person name="Nishi S."/>
            <person name="Hori S."/>
            <person name="Arai W."/>
            <person name="Tsubouchi T."/>
            <person name="Morono Y."/>
            <person name="Uchiyama I."/>
            <person name="Ito T."/>
            <person name="Fujiyama A."/>
            <person name="Inagaki F."/>
            <person name="Takami H."/>
        </authorList>
    </citation>
    <scope>NUCLEOTIDE SEQUENCE</scope>
    <source>
        <strain evidence="3">Expedition CK06-06</strain>
    </source>
</reference>
<keyword evidence="1" id="KW-0378">Hydrolase</keyword>
<feature type="domain" description="Isochorismatase-like" evidence="2">
    <location>
        <begin position="16"/>
        <end position="135"/>
    </location>
</feature>
<accession>X0TRL0</accession>
<dbReference type="SUPFAM" id="SSF52499">
    <property type="entry name" value="Isochorismatase-like hydrolases"/>
    <property type="match status" value="1"/>
</dbReference>
<dbReference type="InterPro" id="IPR036380">
    <property type="entry name" value="Isochorismatase-like_sf"/>
</dbReference>
<dbReference type="Gene3D" id="3.40.50.850">
    <property type="entry name" value="Isochorismatase-like"/>
    <property type="match status" value="1"/>
</dbReference>
<dbReference type="Pfam" id="PF00857">
    <property type="entry name" value="Isochorismatase"/>
    <property type="match status" value="1"/>
</dbReference>